<accession>A0ACC0VDS1</accession>
<organism evidence="1 2">
    <name type="scientific">Trichothecium roseum</name>
    <dbReference type="NCBI Taxonomy" id="47278"/>
    <lineage>
        <taxon>Eukaryota</taxon>
        <taxon>Fungi</taxon>
        <taxon>Dikarya</taxon>
        <taxon>Ascomycota</taxon>
        <taxon>Pezizomycotina</taxon>
        <taxon>Sordariomycetes</taxon>
        <taxon>Hypocreomycetidae</taxon>
        <taxon>Hypocreales</taxon>
        <taxon>Hypocreales incertae sedis</taxon>
        <taxon>Trichothecium</taxon>
    </lineage>
</organism>
<gene>
    <name evidence="1" type="ORF">N3K66_001083</name>
</gene>
<dbReference type="EMBL" id="CM047940">
    <property type="protein sequence ID" value="KAI9904554.1"/>
    <property type="molecule type" value="Genomic_DNA"/>
</dbReference>
<protein>
    <submittedName>
        <fullName evidence="1">Uncharacterized protein</fullName>
    </submittedName>
</protein>
<sequence length="897" mass="99352">MGSSLPELQAKLYKQIGIEGAAGPPSSQKSGRPYKGQAASRKELRKAQRGQKKTQRFSKPQESRYKPRFASRDTPQVQARVQNQPPSILKKPTKPINAETSQKKPSKCVESEESLAEDEDEDEDMGDLTDGDVDVDDDDDEEDTDEGGEEEDGLDGDGFGEDESEEEEEEGERSTGFPKATRDRLAQDDAEIAAFEKKLGIKKGRKSLPQSFKDDGLDDLMGDLGGESDGSEGSADESSKRKREFDDWLAAKRRKTAAQPSSGKRRPGDEDEDDEMQLPSGSEEEYDESGLEDDYDDEDGESFGGFDSDEDEDAALPKPKQRENPYVAPTTGNVVAKYVPPSLRKAAGTEGEAKARLRKQIQGLINRLTDANMLSIVQSAEELYQKNARGDVTELLTDIIMAQVCKPESLPDQFFVLTGGFAAAIYKIIGSSFGSHLIRRVVEDFGREYDKVSALTLDDSTAIPKESSNLLTFLSQLYVFEVVSCRIAFDYMERLLNEINEVNVELLLRICRMGGRLLRRGDPQALKHVSGVLGKTVAKVGYDNVSARTKFMVETINDLKNSKPKAKGMDSVVVSEHVMRMKKRLGELKSQSRRLDGLAPMGMSLADIEGADTAGKWWLVGASVPVKAESGKRKGDPGKEEVTGFSRDDEDMDFILPDFSKKARAQGFNKPAQVAIFTALMTAMDFEQGYHNFIDLKLKRDDHLELASVLVQCVGSEVHYNDYYAQVASKSCTNNKIRFALQSRLWRIFRGLGESLFGEDADDGDTADSDRFQDETRVRNVALFYSSLITEGSLSLAILKPLEIPQVSIQVSTFLQWLLLSALQGCKSKNQEREDSKIQRVFGVAKDQPVLAAGLHWFLRKKVRKTKLVGSTTVKKLDSVLQKAQQVVSQANDGGDE</sequence>
<evidence type="ECO:0000313" key="2">
    <source>
        <dbReference type="Proteomes" id="UP001163324"/>
    </source>
</evidence>
<proteinExistence type="predicted"/>
<evidence type="ECO:0000313" key="1">
    <source>
        <dbReference type="EMBL" id="KAI9904554.1"/>
    </source>
</evidence>
<name>A0ACC0VDS1_9HYPO</name>
<reference evidence="1" key="1">
    <citation type="submission" date="2022-10" db="EMBL/GenBank/DDBJ databases">
        <title>Complete Genome of Trichothecium roseum strain YXFP-22015, a Plant Pathogen Isolated from Citrus.</title>
        <authorList>
            <person name="Wang Y."/>
            <person name="Zhu L."/>
        </authorList>
    </citation>
    <scope>NUCLEOTIDE SEQUENCE</scope>
    <source>
        <strain evidence="1">YXFP-22015</strain>
    </source>
</reference>
<dbReference type="Proteomes" id="UP001163324">
    <property type="component" value="Chromosome 1"/>
</dbReference>
<comment type="caution">
    <text evidence="1">The sequence shown here is derived from an EMBL/GenBank/DDBJ whole genome shotgun (WGS) entry which is preliminary data.</text>
</comment>
<keyword evidence="2" id="KW-1185">Reference proteome</keyword>